<dbReference type="Proteomes" id="UP000249739">
    <property type="component" value="Unassembled WGS sequence"/>
</dbReference>
<dbReference type="AlphaFoldDB" id="A0A2W5FM30"/>
<organism evidence="3 4">
    <name type="scientific">Micavibrio aeruginosavorus</name>
    <dbReference type="NCBI Taxonomy" id="349221"/>
    <lineage>
        <taxon>Bacteria</taxon>
        <taxon>Pseudomonadati</taxon>
        <taxon>Bdellovibrionota</taxon>
        <taxon>Bdellovibrionia</taxon>
        <taxon>Bdellovibrionales</taxon>
        <taxon>Pseudobdellovibrionaceae</taxon>
        <taxon>Micavibrio</taxon>
    </lineage>
</organism>
<feature type="domain" description="DUF6782" evidence="2">
    <location>
        <begin position="137"/>
        <end position="324"/>
    </location>
</feature>
<proteinExistence type="predicted"/>
<protein>
    <recommendedName>
        <fullName evidence="2">DUF6782 domain-containing protein</fullName>
    </recommendedName>
</protein>
<dbReference type="EMBL" id="QFOT01000039">
    <property type="protein sequence ID" value="PZP56063.1"/>
    <property type="molecule type" value="Genomic_DNA"/>
</dbReference>
<evidence type="ECO:0000313" key="4">
    <source>
        <dbReference type="Proteomes" id="UP000249739"/>
    </source>
</evidence>
<name>A0A2W5FM30_9BACT</name>
<dbReference type="Pfam" id="PF20573">
    <property type="entry name" value="DUF6782"/>
    <property type="match status" value="1"/>
</dbReference>
<comment type="caution">
    <text evidence="3">The sequence shown here is derived from an EMBL/GenBank/DDBJ whole genome shotgun (WGS) entry which is preliminary data.</text>
</comment>
<sequence>MIKDTGPTATNADIRISPIENCRFAYTINNMQPVLCSWISDQPLFFNDCEIEEEEDILDDPIFKALEKDIASLRHKTDAYEKISKEFIEPLEIKSLRFLADAEFISAPYAKEAQNSCEELIKNSRFASMLYSFAQIHGVSFQETAQVADVFYDREASCILVRPDLDNAAKTLLIARELRRVWQHRNGAGMHPLMLHPDHAVVVNRAQLADLTISMIRTAWELQLAGEKEAWTRIENSTMADLGRAFAREACSDFRSLNSGKASIACFESWFLSERCRKADRGLIQQMLADYQGYVSADNAEASRSITFDLLSALGKVPFGDNYLAKCANQILADTVFTEVRDRSNANFLWFIKFERSFRDGEAEIAQEQKKTTGHSHVQKTKLSQREETRPSATVISLPVRTEAAAQVKQANGRAADIVLFIPPVE</sequence>
<reference evidence="3 4" key="1">
    <citation type="submission" date="2017-08" db="EMBL/GenBank/DDBJ databases">
        <title>Infants hospitalized years apart are colonized by the same room-sourced microbial strains.</title>
        <authorList>
            <person name="Brooks B."/>
            <person name="Olm M.R."/>
            <person name="Firek B.A."/>
            <person name="Baker R."/>
            <person name="Thomas B.C."/>
            <person name="Morowitz M.J."/>
            <person name="Banfield J.F."/>
        </authorList>
    </citation>
    <scope>NUCLEOTIDE SEQUENCE [LARGE SCALE GENOMIC DNA]</scope>
    <source>
        <strain evidence="3">S2_006_000_R2_64</strain>
    </source>
</reference>
<dbReference type="InterPro" id="IPR046709">
    <property type="entry name" value="DUF6782"/>
</dbReference>
<gene>
    <name evidence="3" type="ORF">DI586_04900</name>
</gene>
<feature type="region of interest" description="Disordered" evidence="1">
    <location>
        <begin position="367"/>
        <end position="392"/>
    </location>
</feature>
<evidence type="ECO:0000256" key="1">
    <source>
        <dbReference type="SAM" id="MobiDB-lite"/>
    </source>
</evidence>
<evidence type="ECO:0000259" key="2">
    <source>
        <dbReference type="Pfam" id="PF20573"/>
    </source>
</evidence>
<evidence type="ECO:0000313" key="3">
    <source>
        <dbReference type="EMBL" id="PZP56063.1"/>
    </source>
</evidence>
<accession>A0A2W5FM30</accession>